<dbReference type="PANTHER" id="PTHR33321:SF3">
    <property type="entry name" value="OS05G0582000 PROTEIN"/>
    <property type="match status" value="1"/>
</dbReference>
<dbReference type="AlphaFoldDB" id="A0A565BQ37"/>
<dbReference type="Pfam" id="PF04450">
    <property type="entry name" value="BSP"/>
    <property type="match status" value="1"/>
</dbReference>
<sequence length="257" mass="28997">MAEQTLLQPFLAKPTTKSSASESVSGIILRLFSVFLVGAISLWANHEASKGFSITIINEAEHSPSGKRFSLFFKSDDTAVRVLLDTSFFVERFLYEGVPHRLRKPVNHVTVRFSDGAERFSVTSGARHGEYVIRLSSSLVERSDLSNAVKFALRHSMVRIWLWGNESRASPELVAGMVEYLAEPGLKRRSFDESGGYWEDKESVSVAKWLGYCEGQREGFIRRLNHGMRLRWDDRTVGLASYGACDSRKVVLREVKD</sequence>
<dbReference type="EMBL" id="CABITT030000004">
    <property type="protein sequence ID" value="VVB03170.1"/>
    <property type="molecule type" value="Genomic_DNA"/>
</dbReference>
<keyword evidence="2" id="KW-1185">Reference proteome</keyword>
<evidence type="ECO:0000313" key="2">
    <source>
        <dbReference type="Proteomes" id="UP000489600"/>
    </source>
</evidence>
<gene>
    <name evidence="1" type="ORF">ANE_LOCUS13614</name>
</gene>
<protein>
    <submittedName>
        <fullName evidence="1">Uncharacterized protein</fullName>
    </submittedName>
</protein>
<proteinExistence type="predicted"/>
<organism evidence="1 2">
    <name type="scientific">Arabis nemorensis</name>
    <dbReference type="NCBI Taxonomy" id="586526"/>
    <lineage>
        <taxon>Eukaryota</taxon>
        <taxon>Viridiplantae</taxon>
        <taxon>Streptophyta</taxon>
        <taxon>Embryophyta</taxon>
        <taxon>Tracheophyta</taxon>
        <taxon>Spermatophyta</taxon>
        <taxon>Magnoliopsida</taxon>
        <taxon>eudicotyledons</taxon>
        <taxon>Gunneridae</taxon>
        <taxon>Pentapetalae</taxon>
        <taxon>rosids</taxon>
        <taxon>malvids</taxon>
        <taxon>Brassicales</taxon>
        <taxon>Brassicaceae</taxon>
        <taxon>Arabideae</taxon>
        <taxon>Arabis</taxon>
    </lineage>
</organism>
<name>A0A565BQ37_9BRAS</name>
<comment type="caution">
    <text evidence="1">The sequence shown here is derived from an EMBL/GenBank/DDBJ whole genome shotgun (WGS) entry which is preliminary data.</text>
</comment>
<dbReference type="InterPro" id="IPR007541">
    <property type="entry name" value="Uncharacterised_BSP"/>
</dbReference>
<accession>A0A565BQ37</accession>
<evidence type="ECO:0000313" key="1">
    <source>
        <dbReference type="EMBL" id="VVB03170.1"/>
    </source>
</evidence>
<reference evidence="1" key="1">
    <citation type="submission" date="2019-07" db="EMBL/GenBank/DDBJ databases">
        <authorList>
            <person name="Dittberner H."/>
        </authorList>
    </citation>
    <scope>NUCLEOTIDE SEQUENCE [LARGE SCALE GENOMIC DNA]</scope>
</reference>
<dbReference type="PANTHER" id="PTHR33321">
    <property type="match status" value="1"/>
</dbReference>
<dbReference type="Proteomes" id="UP000489600">
    <property type="component" value="Unassembled WGS sequence"/>
</dbReference>
<dbReference type="OrthoDB" id="1924946at2759"/>